<proteinExistence type="predicted"/>
<sequence>MPLPQPNGLTSLVLRTDFTDDRAWEALRAVLGADATCVDDVRYDGVEVGALLSEDLHHVFLADGLAQREHLLLALDLADLVGATLRVPVGVFAQVSAYLSSGAAELEDYLCQAVSPPSGPPRASSGVPAAPPAARGWSGTRGPR</sequence>
<dbReference type="GeneID" id="69805712"/>
<evidence type="ECO:0000256" key="1">
    <source>
        <dbReference type="SAM" id="MobiDB-lite"/>
    </source>
</evidence>
<protein>
    <recommendedName>
        <fullName evidence="2">DUF6924 domain-containing protein</fullName>
    </recommendedName>
</protein>
<reference evidence="3 5" key="1">
    <citation type="journal article" date="2023" name="Microb. Genom.">
        <title>Mesoterricola silvestris gen. nov., sp. nov., Mesoterricola sediminis sp. nov., Geothrix oryzae sp. nov., Geothrix edaphica sp. nov., Geothrix rubra sp. nov., and Geothrix limicola sp. nov., six novel members of Acidobacteriota isolated from soils.</title>
        <authorList>
            <person name="Weisberg A.J."/>
            <person name="Pearce E."/>
            <person name="Kramer C.G."/>
            <person name="Chang J.H."/>
            <person name="Clarke C.R."/>
        </authorList>
    </citation>
    <scope>NUCLEOTIDE SEQUENCE</scope>
    <source>
        <strain evidence="4 5">NB05-1H</strain>
        <strain evidence="3">NRRL_B-16521</strain>
    </source>
</reference>
<dbReference type="EMBL" id="JARAWC010000036">
    <property type="protein sequence ID" value="MDX2965025.1"/>
    <property type="molecule type" value="Genomic_DNA"/>
</dbReference>
<dbReference type="Proteomes" id="UP001272987">
    <property type="component" value="Unassembled WGS sequence"/>
</dbReference>
<feature type="region of interest" description="Disordered" evidence="1">
    <location>
        <begin position="115"/>
        <end position="144"/>
    </location>
</feature>
<dbReference type="AlphaFoldDB" id="A0AAP6BHU8"/>
<comment type="caution">
    <text evidence="3">The sequence shown here is derived from an EMBL/GenBank/DDBJ whole genome shotgun (WGS) entry which is preliminary data.</text>
</comment>
<name>A0AAP6BHU8_9ACTN</name>
<feature type="compositionally biased region" description="Low complexity" evidence="1">
    <location>
        <begin position="115"/>
        <end position="135"/>
    </location>
</feature>
<evidence type="ECO:0000259" key="2">
    <source>
        <dbReference type="Pfam" id="PF21962"/>
    </source>
</evidence>
<evidence type="ECO:0000313" key="5">
    <source>
        <dbReference type="Proteomes" id="UP001272987"/>
    </source>
</evidence>
<dbReference type="InterPro" id="IPR053832">
    <property type="entry name" value="DUF6924"/>
</dbReference>
<gene>
    <name evidence="3" type="ORF">PV399_35660</name>
    <name evidence="4" type="ORF">PV666_43585</name>
</gene>
<keyword evidence="5" id="KW-1185">Reference proteome</keyword>
<evidence type="ECO:0000313" key="3">
    <source>
        <dbReference type="EMBL" id="MDX2965025.1"/>
    </source>
</evidence>
<dbReference type="Pfam" id="PF21962">
    <property type="entry name" value="DUF6924"/>
    <property type="match status" value="1"/>
</dbReference>
<organism evidence="3 6">
    <name type="scientific">Streptomyces acidiscabies</name>
    <dbReference type="NCBI Taxonomy" id="42234"/>
    <lineage>
        <taxon>Bacteria</taxon>
        <taxon>Bacillati</taxon>
        <taxon>Actinomycetota</taxon>
        <taxon>Actinomycetes</taxon>
        <taxon>Kitasatosporales</taxon>
        <taxon>Streptomycetaceae</taxon>
        <taxon>Streptomyces</taxon>
    </lineage>
</organism>
<accession>A0AAP6BHU8</accession>
<feature type="domain" description="DUF6924" evidence="2">
    <location>
        <begin position="10"/>
        <end position="111"/>
    </location>
</feature>
<dbReference type="EMBL" id="JARAWP010000037">
    <property type="protein sequence ID" value="MDX3024706.1"/>
    <property type="molecule type" value="Genomic_DNA"/>
</dbReference>
<evidence type="ECO:0000313" key="4">
    <source>
        <dbReference type="EMBL" id="MDX3024706.1"/>
    </source>
</evidence>
<evidence type="ECO:0000313" key="6">
    <source>
        <dbReference type="Proteomes" id="UP001282288"/>
    </source>
</evidence>
<dbReference type="RefSeq" id="WP_029183655.1">
    <property type="nucleotide sequence ID" value="NZ_BCML01000036.1"/>
</dbReference>
<dbReference type="Proteomes" id="UP001282288">
    <property type="component" value="Unassembled WGS sequence"/>
</dbReference>